<feature type="compositionally biased region" description="Acidic residues" evidence="3">
    <location>
        <begin position="128"/>
        <end position="137"/>
    </location>
</feature>
<dbReference type="PANTHER" id="PTHR14098">
    <property type="entry name" value="SH2 DOMAIN CONTAINING PROTEIN"/>
    <property type="match status" value="1"/>
</dbReference>
<dbReference type="InterPro" id="IPR036860">
    <property type="entry name" value="SH2_dom_sf"/>
</dbReference>
<accession>A0A8J1L467</accession>
<evidence type="ECO:0000313" key="5">
    <source>
        <dbReference type="Proteomes" id="UP000186698"/>
    </source>
</evidence>
<dbReference type="SMART" id="SM00454">
    <property type="entry name" value="SAM"/>
    <property type="match status" value="1"/>
</dbReference>
<dbReference type="GO" id="GO:0035556">
    <property type="term" value="P:intracellular signal transduction"/>
    <property type="evidence" value="ECO:0000318"/>
    <property type="project" value="GO_Central"/>
</dbReference>
<dbReference type="CDD" id="cd09929">
    <property type="entry name" value="SH2_BLNK_SLP-76"/>
    <property type="match status" value="1"/>
</dbReference>
<organism evidence="5 6">
    <name type="scientific">Xenopus laevis</name>
    <name type="common">African clawed frog</name>
    <dbReference type="NCBI Taxonomy" id="8355"/>
    <lineage>
        <taxon>Eukaryota</taxon>
        <taxon>Metazoa</taxon>
        <taxon>Chordata</taxon>
        <taxon>Craniata</taxon>
        <taxon>Vertebrata</taxon>
        <taxon>Euteleostomi</taxon>
        <taxon>Amphibia</taxon>
        <taxon>Batrachia</taxon>
        <taxon>Anura</taxon>
        <taxon>Pipoidea</taxon>
        <taxon>Pipidae</taxon>
        <taxon>Xenopodinae</taxon>
        <taxon>Xenopus</taxon>
        <taxon>Xenopus</taxon>
    </lineage>
</organism>
<reference evidence="6" key="1">
    <citation type="submission" date="2025-08" db="UniProtKB">
        <authorList>
            <consortium name="RefSeq"/>
        </authorList>
    </citation>
    <scope>IDENTIFICATION</scope>
    <source>
        <strain evidence="6">J_2021</strain>
        <tissue evidence="6">Erythrocytes</tissue>
    </source>
</reference>
<dbReference type="PROSITE" id="PS50001">
    <property type="entry name" value="SH2"/>
    <property type="match status" value="1"/>
</dbReference>
<keyword evidence="1 2" id="KW-0727">SH2 domain</keyword>
<dbReference type="Proteomes" id="UP000186698">
    <property type="component" value="Chromosome 7L"/>
</dbReference>
<dbReference type="PANTHER" id="PTHR14098:SF3">
    <property type="entry name" value="B-CELL LINKER PROTEIN"/>
    <property type="match status" value="1"/>
</dbReference>
<dbReference type="GO" id="GO:0007169">
    <property type="term" value="P:cell surface receptor protein tyrosine kinase signaling pathway"/>
    <property type="evidence" value="ECO:0000318"/>
    <property type="project" value="GO_Central"/>
</dbReference>
<dbReference type="OrthoDB" id="10044490at2759"/>
<dbReference type="Gene3D" id="1.10.150.50">
    <property type="entry name" value="Transcription Factor, Ets-1"/>
    <property type="match status" value="1"/>
</dbReference>
<dbReference type="InterPro" id="IPR001660">
    <property type="entry name" value="SAM"/>
</dbReference>
<sequence length="595" mass="66799">MACKLPLREEFESWTTPQVMEYLKQFGLQECAEVLDKQGLNGCAFLNMTERELNKFNILFQPQLQKIVHDIKKNDGGIMQKIKKFQNDQVALFCKTGKETWDRIKSKPPPPPTVPQRDYVLGEVEEEFDEWSDESDSEYVNPDPQSDSETYVIPAEEDDNYEPPPTEPVKTIPSSFTFSSSGGGYADKQGNRQLPPVPDQANKTPMRLQPNVNQTFPKVSPPLPKPNQRLHNGTKSLPLPVPKPPLPKQPVTPRPHAVSQNQSASKKSITPPKQQYVDEEEYIVPGEEEDNYIEPTQDPPFPPPVVNRSSKPVPPALGKNHQTSHNPVVYEVPESEQKPPSPAKRNSLPLPRINSSSTAEPACEDEYEPCDELETLAVGNKKNTPNIPSPLPRKSKPLPAWSTGFTPRDINGNTDKSTAADRNRTPSVGADLPPLPHSAQKLPIPLPKTNMQKPPEVPNRYVSNPSRKMSHSSPEEEAGVLNKEWYAASCDRKKAEEALYTSCKDGSFLVRQSSGQDPKQPYTLVVFYNRKVYNIPVRFIEETRQYALGREKSGEEKFSSVAEMIMSHQRMPLVLIDSQNNTKDSTKLRQAIKVS</sequence>
<feature type="compositionally biased region" description="Pro residues" evidence="3">
    <location>
        <begin position="239"/>
        <end position="253"/>
    </location>
</feature>
<dbReference type="Gene3D" id="3.30.505.10">
    <property type="entry name" value="SH2 domain"/>
    <property type="match status" value="1"/>
</dbReference>
<name>A0A8J1L467_XENLA</name>
<feature type="compositionally biased region" description="Acidic residues" evidence="3">
    <location>
        <begin position="277"/>
        <end position="292"/>
    </location>
</feature>
<dbReference type="Pfam" id="PF00017">
    <property type="entry name" value="SH2"/>
    <property type="match status" value="1"/>
</dbReference>
<dbReference type="GeneID" id="398328"/>
<evidence type="ECO:0000256" key="1">
    <source>
        <dbReference type="ARBA" id="ARBA00022999"/>
    </source>
</evidence>
<evidence type="ECO:0000256" key="2">
    <source>
        <dbReference type="PROSITE-ProRule" id="PRU00191"/>
    </source>
</evidence>
<dbReference type="AlphaFoldDB" id="A0A8J1L467"/>
<feature type="compositionally biased region" description="Acidic residues" evidence="3">
    <location>
        <begin position="362"/>
        <end position="374"/>
    </location>
</feature>
<dbReference type="InterPro" id="IPR013761">
    <property type="entry name" value="SAM/pointed_sf"/>
</dbReference>
<dbReference type="CTD" id="398328"/>
<evidence type="ECO:0000313" key="6">
    <source>
        <dbReference type="RefSeq" id="XP_041424341.1"/>
    </source>
</evidence>
<dbReference type="GO" id="GO:0005737">
    <property type="term" value="C:cytoplasm"/>
    <property type="evidence" value="ECO:0000318"/>
    <property type="project" value="GO_Central"/>
</dbReference>
<feature type="domain" description="SH2" evidence="4">
    <location>
        <begin position="485"/>
        <end position="592"/>
    </location>
</feature>
<keyword evidence="5" id="KW-1185">Reference proteome</keyword>
<protein>
    <submittedName>
        <fullName evidence="6">B cell linker L homeolog isoform X1</fullName>
    </submittedName>
</protein>
<dbReference type="SUPFAM" id="SSF55550">
    <property type="entry name" value="SH2 domain"/>
    <property type="match status" value="1"/>
</dbReference>
<dbReference type="RefSeq" id="XP_041424341.1">
    <property type="nucleotide sequence ID" value="XM_041568407.1"/>
</dbReference>
<feature type="compositionally biased region" description="Polar residues" evidence="3">
    <location>
        <begin position="258"/>
        <end position="273"/>
    </location>
</feature>
<dbReference type="Pfam" id="PF07647">
    <property type="entry name" value="SAM_2"/>
    <property type="match status" value="1"/>
</dbReference>
<dbReference type="InterPro" id="IPR051751">
    <property type="entry name" value="Immunoreceptor_sig_adapters"/>
</dbReference>
<dbReference type="SUPFAM" id="SSF47769">
    <property type="entry name" value="SAM/Pointed domain"/>
    <property type="match status" value="1"/>
</dbReference>
<feature type="region of interest" description="Disordered" evidence="3">
    <location>
        <begin position="128"/>
        <end position="476"/>
    </location>
</feature>
<gene>
    <name evidence="6" type="primary">blnk.L</name>
    <name evidence="6" type="synonym">blnk</name>
</gene>
<evidence type="ECO:0000259" key="4">
    <source>
        <dbReference type="PROSITE" id="PS50001"/>
    </source>
</evidence>
<proteinExistence type="predicted"/>
<dbReference type="InterPro" id="IPR000980">
    <property type="entry name" value="SH2"/>
</dbReference>
<dbReference type="SMART" id="SM00252">
    <property type="entry name" value="SH2"/>
    <property type="match status" value="1"/>
</dbReference>
<evidence type="ECO:0000256" key="3">
    <source>
        <dbReference type="SAM" id="MobiDB-lite"/>
    </source>
</evidence>
<dbReference type="FunFam" id="3.30.505.10:FF:000016">
    <property type="entry name" value="B-cell linker protein isoform 2"/>
    <property type="match status" value="1"/>
</dbReference>